<evidence type="ECO:0000256" key="1">
    <source>
        <dbReference type="SAM" id="Coils"/>
    </source>
</evidence>
<dbReference type="EMBL" id="LR796152">
    <property type="protein sequence ID" value="CAB4122110.1"/>
    <property type="molecule type" value="Genomic_DNA"/>
</dbReference>
<keyword evidence="1" id="KW-0175">Coiled coil</keyword>
<dbReference type="Pfam" id="PF20356">
    <property type="entry name" value="DUF6651"/>
    <property type="match status" value="1"/>
</dbReference>
<feature type="domain" description="DUF6651" evidence="3">
    <location>
        <begin position="173"/>
        <end position="270"/>
    </location>
</feature>
<sequence length="304" mass="32121">MSKFTRNFLARYMSEAGDGTDGGAGGGSVGDNAGDAGNTGDNTGDTGNTGGDSGKKAGDDGKAGGDGDGKGKLSDEEARLLKEVMKKKETLDKTQSELAQAKEQLKKFEGIDADSVRALLKEKESAEKQQLEAKGDWERLKQKMADEHAKEIDALKNSVTESQTSLQKALSTINELSVGTQFSQSKLISDELTLTPSKARVIYGDYFDVVDGKVIGYDKPKGAENRTAIVDQYGNNVAFDEALRKVVETDPDKDFLFKSKAKPGAGSDSNKPTGKQDGKASDLDGIGRIAAGLKNLGKPSGSVV</sequence>
<organism evidence="5">
    <name type="scientific">uncultured Caudovirales phage</name>
    <dbReference type="NCBI Taxonomy" id="2100421"/>
    <lineage>
        <taxon>Viruses</taxon>
        <taxon>Duplodnaviria</taxon>
        <taxon>Heunggongvirae</taxon>
        <taxon>Uroviricota</taxon>
        <taxon>Caudoviricetes</taxon>
        <taxon>Peduoviridae</taxon>
        <taxon>Maltschvirus</taxon>
        <taxon>Maltschvirus maltsch</taxon>
    </lineage>
</organism>
<dbReference type="InterPro" id="IPR046593">
    <property type="entry name" value="DUF6651"/>
</dbReference>
<evidence type="ECO:0000259" key="3">
    <source>
        <dbReference type="Pfam" id="PF20356"/>
    </source>
</evidence>
<gene>
    <name evidence="6" type="ORF">UFOVP220_10</name>
    <name evidence="4" type="ORF">UFOVP26_78</name>
    <name evidence="5" type="ORF">UFOVP44_19</name>
</gene>
<name>A0A6J5KMT7_9CAUD</name>
<proteinExistence type="predicted"/>
<feature type="region of interest" description="Disordered" evidence="2">
    <location>
        <begin position="256"/>
        <end position="283"/>
    </location>
</feature>
<dbReference type="EMBL" id="LR798268">
    <property type="protein sequence ID" value="CAB5218888.1"/>
    <property type="molecule type" value="Genomic_DNA"/>
</dbReference>
<evidence type="ECO:0000313" key="4">
    <source>
        <dbReference type="EMBL" id="CAB4122110.1"/>
    </source>
</evidence>
<feature type="coiled-coil region" evidence="1">
    <location>
        <begin position="84"/>
        <end position="136"/>
    </location>
</feature>
<feature type="compositionally biased region" description="Low complexity" evidence="2">
    <location>
        <begin position="30"/>
        <end position="46"/>
    </location>
</feature>
<dbReference type="EMBL" id="LR796176">
    <property type="protein sequence ID" value="CAB4123618.1"/>
    <property type="molecule type" value="Genomic_DNA"/>
</dbReference>
<feature type="compositionally biased region" description="Basic and acidic residues" evidence="2">
    <location>
        <begin position="53"/>
        <end position="81"/>
    </location>
</feature>
<feature type="compositionally biased region" description="Gly residues" evidence="2">
    <location>
        <begin position="19"/>
        <end position="29"/>
    </location>
</feature>
<evidence type="ECO:0000313" key="5">
    <source>
        <dbReference type="EMBL" id="CAB4123618.1"/>
    </source>
</evidence>
<reference evidence="5" key="1">
    <citation type="submission" date="2020-04" db="EMBL/GenBank/DDBJ databases">
        <authorList>
            <person name="Chiriac C."/>
            <person name="Salcher M."/>
            <person name="Ghai R."/>
            <person name="Kavagutti S V."/>
        </authorList>
    </citation>
    <scope>NUCLEOTIDE SEQUENCE</scope>
</reference>
<evidence type="ECO:0000313" key="6">
    <source>
        <dbReference type="EMBL" id="CAB5218888.1"/>
    </source>
</evidence>
<feature type="region of interest" description="Disordered" evidence="2">
    <location>
        <begin position="15"/>
        <end position="81"/>
    </location>
</feature>
<evidence type="ECO:0000256" key="2">
    <source>
        <dbReference type="SAM" id="MobiDB-lite"/>
    </source>
</evidence>
<accession>A0A6J5KMT7</accession>
<protein>
    <recommendedName>
        <fullName evidence="3">DUF6651 domain-containing protein</fullName>
    </recommendedName>
</protein>